<gene>
    <name evidence="1" type="ORF">GCM10010954_10490</name>
</gene>
<proteinExistence type="predicted"/>
<dbReference type="AlphaFoldDB" id="A0A917B144"/>
<keyword evidence="2" id="KW-1185">Reference proteome</keyword>
<dbReference type="EMBL" id="BMEL01000001">
    <property type="protein sequence ID" value="GGF13660.1"/>
    <property type="molecule type" value="Genomic_DNA"/>
</dbReference>
<protein>
    <submittedName>
        <fullName evidence="1">Uncharacterized protein</fullName>
    </submittedName>
</protein>
<evidence type="ECO:0000313" key="2">
    <source>
        <dbReference type="Proteomes" id="UP000660110"/>
    </source>
</evidence>
<reference evidence="1" key="1">
    <citation type="journal article" date="2014" name="Int. J. Syst. Evol. Microbiol.">
        <title>Complete genome sequence of Corynebacterium casei LMG S-19264T (=DSM 44701T), isolated from a smear-ripened cheese.</title>
        <authorList>
            <consortium name="US DOE Joint Genome Institute (JGI-PGF)"/>
            <person name="Walter F."/>
            <person name="Albersmeier A."/>
            <person name="Kalinowski J."/>
            <person name="Ruckert C."/>
        </authorList>
    </citation>
    <scope>NUCLEOTIDE SEQUENCE</scope>
    <source>
        <strain evidence="1">CGMCC 1.12153</strain>
    </source>
</reference>
<reference evidence="1" key="2">
    <citation type="submission" date="2020-09" db="EMBL/GenBank/DDBJ databases">
        <authorList>
            <person name="Sun Q."/>
            <person name="Zhou Y."/>
        </authorList>
    </citation>
    <scope>NUCLEOTIDE SEQUENCE</scope>
    <source>
        <strain evidence="1">CGMCC 1.12153</strain>
    </source>
</reference>
<name>A0A917B144_HALAA</name>
<sequence length="69" mass="7578">MVRREGELEVPLEPFLGDRTESIVLLEEEMIECGTNGGMVLAGVNGKILALHPQGLKERQPWPLGNPIV</sequence>
<evidence type="ECO:0000313" key="1">
    <source>
        <dbReference type="EMBL" id="GGF13660.1"/>
    </source>
</evidence>
<accession>A0A917B144</accession>
<organism evidence="1 2">
    <name type="scientific">Halobacillus andaensis</name>
    <dbReference type="NCBI Taxonomy" id="1176239"/>
    <lineage>
        <taxon>Bacteria</taxon>
        <taxon>Bacillati</taxon>
        <taxon>Bacillota</taxon>
        <taxon>Bacilli</taxon>
        <taxon>Bacillales</taxon>
        <taxon>Bacillaceae</taxon>
        <taxon>Halobacillus</taxon>
    </lineage>
</organism>
<dbReference type="Proteomes" id="UP000660110">
    <property type="component" value="Unassembled WGS sequence"/>
</dbReference>
<comment type="caution">
    <text evidence="1">The sequence shown here is derived from an EMBL/GenBank/DDBJ whole genome shotgun (WGS) entry which is preliminary data.</text>
</comment>